<evidence type="ECO:0000256" key="1">
    <source>
        <dbReference type="SAM" id="SignalP"/>
    </source>
</evidence>
<feature type="signal peptide" evidence="1">
    <location>
        <begin position="1"/>
        <end position="36"/>
    </location>
</feature>
<organism evidence="2 3">
    <name type="scientific">Longispora fulva</name>
    <dbReference type="NCBI Taxonomy" id="619741"/>
    <lineage>
        <taxon>Bacteria</taxon>
        <taxon>Bacillati</taxon>
        <taxon>Actinomycetota</taxon>
        <taxon>Actinomycetes</taxon>
        <taxon>Micromonosporales</taxon>
        <taxon>Micromonosporaceae</taxon>
        <taxon>Longispora</taxon>
    </lineage>
</organism>
<gene>
    <name evidence="2" type="ORF">IW245_004505</name>
</gene>
<dbReference type="RefSeq" id="WP_197005086.1">
    <property type="nucleotide sequence ID" value="NZ_BONS01000017.1"/>
</dbReference>
<keyword evidence="3" id="KW-1185">Reference proteome</keyword>
<dbReference type="Proteomes" id="UP000622552">
    <property type="component" value="Unassembled WGS sequence"/>
</dbReference>
<sequence length="900" mass="95615">MPPSRYSVGRSWLTRLTVLAIAAAGVVAGSTGAAHADPARYTRTVTPAAWAYVDVVTPLTSHYNPTGDAPVGARSDSTGYHLTRSYFTYDLVALRGLHVFSATLVAPETTVGDCRQARHTELWVTDPISTKTTWVKRPAERERLGAPAAAEGCPASRVTWDIAARLRKAVASGADKLTLELRISDAHEGDPRMGRFVAPTSGIELSYNTPPGTPTALKVNNGDCATTSPGTYFPIYSGGLELQAKVTDTDIGSWGNITARFAVWPTDNPTQRLVRENPYANASGDYPVYITFPRETFTDGRTYAWAVQSSDGTDESAWTAPCYFTVDNTPPKPPVKTATVYTADQWPGTGGPGIPGTFTFKPNGDTDIVAYEYETFFPEQAAIRGTLPATGPGGSASVTLTPVSGGPHTLLVTAVDRAGNRSYDGPFPGYQFYVTETRPGVSSEDFRDPIKGGVGIASEFEFWSDVTGVVDYQYTLNDGAPQTVAAAPTGTTKVRVTPLHGGANVLSVRSRNAAGVFSPPRAFAFTVPTAPTVTSTDYPENTYTGGPNVPGVFTFRPKMPNVVEYLYKVGDAAEQTVAAVDGVGTVTVTPMTGGWSTMTVRSRSADGTLSDPRSYTFIVGEGSPQVSSTDYPSYQWSGYPGKPGTFTFTPNMPGVTEYRFGSDPANPQTVAAAPDGTATVSWTPTQPGWQYLYVMSFAANGAHSGWSSLNFGVNTGAPTVASTDYPTNEESGWPGKAGTFTITAGRPDVTEQAYRLDDGAWQSAPAGTGGVTTVTLTPATSGSHHVEVYSRIGDTQTPSVTYYFTVGGRPQVVSSDYPEWGWSGGPGVTGTFTFTTVLPNVTAYVYSFDGGEETTVQAGPDRMASITWTPADSTFHELVVRSRSADGTMSDPQSYYFGVN</sequence>
<dbReference type="AlphaFoldDB" id="A0A8J7GHV0"/>
<evidence type="ECO:0000313" key="2">
    <source>
        <dbReference type="EMBL" id="MBG6138311.1"/>
    </source>
</evidence>
<accession>A0A8J7GHV0</accession>
<evidence type="ECO:0000313" key="3">
    <source>
        <dbReference type="Proteomes" id="UP000622552"/>
    </source>
</evidence>
<protein>
    <recommendedName>
        <fullName evidence="4">DNRLRE domain-containing protein</fullName>
    </recommendedName>
</protein>
<dbReference type="EMBL" id="JADOUF010000001">
    <property type="protein sequence ID" value="MBG6138311.1"/>
    <property type="molecule type" value="Genomic_DNA"/>
</dbReference>
<feature type="chain" id="PRO_5035228104" description="DNRLRE domain-containing protein" evidence="1">
    <location>
        <begin position="37"/>
        <end position="900"/>
    </location>
</feature>
<comment type="caution">
    <text evidence="2">The sequence shown here is derived from an EMBL/GenBank/DDBJ whole genome shotgun (WGS) entry which is preliminary data.</text>
</comment>
<keyword evidence="1" id="KW-0732">Signal</keyword>
<reference evidence="2" key="1">
    <citation type="submission" date="2020-11" db="EMBL/GenBank/DDBJ databases">
        <title>Sequencing the genomes of 1000 actinobacteria strains.</title>
        <authorList>
            <person name="Klenk H.-P."/>
        </authorList>
    </citation>
    <scope>NUCLEOTIDE SEQUENCE</scope>
    <source>
        <strain evidence="2">DSM 45356</strain>
    </source>
</reference>
<proteinExistence type="predicted"/>
<name>A0A8J7GHV0_9ACTN</name>
<evidence type="ECO:0008006" key="4">
    <source>
        <dbReference type="Google" id="ProtNLM"/>
    </source>
</evidence>